<dbReference type="Pfam" id="PF12796">
    <property type="entry name" value="Ank_2"/>
    <property type="match status" value="1"/>
</dbReference>
<dbReference type="SMART" id="SM00248">
    <property type="entry name" value="ANK"/>
    <property type="match status" value="3"/>
</dbReference>
<proteinExistence type="predicted"/>
<dbReference type="InterPro" id="IPR002110">
    <property type="entry name" value="Ankyrin_rpt"/>
</dbReference>
<accession>K1SJ88</accession>
<keyword evidence="1" id="KW-0677">Repeat</keyword>
<evidence type="ECO:0000313" key="3">
    <source>
        <dbReference type="EMBL" id="EKC53865.1"/>
    </source>
</evidence>
<comment type="caution">
    <text evidence="3">The sequence shown here is derived from an EMBL/GenBank/DDBJ whole genome shotgun (WGS) entry which is preliminary data.</text>
</comment>
<dbReference type="AlphaFoldDB" id="K1SJ88"/>
<dbReference type="InterPro" id="IPR036770">
    <property type="entry name" value="Ankyrin_rpt-contain_sf"/>
</dbReference>
<reference evidence="3" key="1">
    <citation type="journal article" date="2013" name="Environ. Microbiol.">
        <title>Microbiota from the distal guts of lean and obese adolescents exhibit partial functional redundancy besides clear differences in community structure.</title>
        <authorList>
            <person name="Ferrer M."/>
            <person name="Ruiz A."/>
            <person name="Lanza F."/>
            <person name="Haange S.B."/>
            <person name="Oberbach A."/>
            <person name="Till H."/>
            <person name="Bargiela R."/>
            <person name="Campoy C."/>
            <person name="Segura M.T."/>
            <person name="Richter M."/>
            <person name="von Bergen M."/>
            <person name="Seifert J."/>
            <person name="Suarez A."/>
        </authorList>
    </citation>
    <scope>NUCLEOTIDE SEQUENCE</scope>
</reference>
<dbReference type="PANTHER" id="PTHR24171">
    <property type="entry name" value="ANKYRIN REPEAT DOMAIN-CONTAINING PROTEIN 39-RELATED"/>
    <property type="match status" value="1"/>
</dbReference>
<name>K1SJ88_9ZZZZ</name>
<protein>
    <submittedName>
        <fullName evidence="3">Ankyrin repeat-containing protein</fullName>
    </submittedName>
</protein>
<dbReference type="PROSITE" id="PS50088">
    <property type="entry name" value="ANK_REPEAT"/>
    <property type="match status" value="2"/>
</dbReference>
<dbReference type="Gene3D" id="1.25.40.20">
    <property type="entry name" value="Ankyrin repeat-containing domain"/>
    <property type="match status" value="1"/>
</dbReference>
<organism evidence="3">
    <name type="scientific">human gut metagenome</name>
    <dbReference type="NCBI Taxonomy" id="408170"/>
    <lineage>
        <taxon>unclassified sequences</taxon>
        <taxon>metagenomes</taxon>
        <taxon>organismal metagenomes</taxon>
    </lineage>
</organism>
<dbReference type="PROSITE" id="PS50297">
    <property type="entry name" value="ANK_REP_REGION"/>
    <property type="match status" value="1"/>
</dbReference>
<dbReference type="SUPFAM" id="SSF48403">
    <property type="entry name" value="Ankyrin repeat"/>
    <property type="match status" value="1"/>
</dbReference>
<dbReference type="EMBL" id="AJWZ01008526">
    <property type="protein sequence ID" value="EKC53865.1"/>
    <property type="molecule type" value="Genomic_DNA"/>
</dbReference>
<evidence type="ECO:0000256" key="2">
    <source>
        <dbReference type="ARBA" id="ARBA00023043"/>
    </source>
</evidence>
<feature type="non-terminal residue" evidence="3">
    <location>
        <position position="178"/>
    </location>
</feature>
<keyword evidence="2" id="KW-0040">ANK repeat</keyword>
<sequence>MEKIQKKNSLKNIEIQVITNLSQEEQIEVINMKENEIFSIVRNGLYEQYLKLITNIDINSQNEYGQNLLQEAIEANKDKIAIDLVNKRIDINHQDDKGFSSLHYCAQFSNINIAKLLLKNNANINIVDSYGNNPLWTAVFNTCEDYQMVRLFMKYGADAHHKNKANRSPIDFAQQIED</sequence>
<evidence type="ECO:0000256" key="1">
    <source>
        <dbReference type="ARBA" id="ARBA00022737"/>
    </source>
</evidence>
<gene>
    <name evidence="3" type="ORF">OBE_12379</name>
</gene>